<dbReference type="GO" id="GO:0022857">
    <property type="term" value="F:transmembrane transporter activity"/>
    <property type="evidence" value="ECO:0007669"/>
    <property type="project" value="InterPro"/>
</dbReference>
<keyword evidence="4 8" id="KW-0812">Transmembrane</keyword>
<dbReference type="InterPro" id="IPR000515">
    <property type="entry name" value="MetI-like"/>
</dbReference>
<dbReference type="InterPro" id="IPR014342">
    <property type="entry name" value="Ectoine_EhuC"/>
</dbReference>
<dbReference type="EMBL" id="JAGIQL010000249">
    <property type="protein sequence ID" value="MBP0461902.1"/>
    <property type="molecule type" value="Genomic_DNA"/>
</dbReference>
<keyword evidence="2 8" id="KW-0813">Transport</keyword>
<dbReference type="NCBIfam" id="TIGR01726">
    <property type="entry name" value="HEQRo_perm_3TM"/>
    <property type="match status" value="1"/>
</dbReference>
<evidence type="ECO:0000256" key="1">
    <source>
        <dbReference type="ARBA" id="ARBA00004651"/>
    </source>
</evidence>
<keyword evidence="6 8" id="KW-1133">Transmembrane helix</keyword>
<evidence type="ECO:0000256" key="6">
    <source>
        <dbReference type="ARBA" id="ARBA00022989"/>
    </source>
</evidence>
<keyword evidence="3" id="KW-1003">Cell membrane</keyword>
<sequence>MNTFFTAFFDNLPQVLSGLGVTAEATVLGAVIAFALSFVLGLMAGHRNIVVRGVSRTVVEFFRGTSLYVQLFWLYYALPLLTGYQLSALFCGVVAFALNFGAYGSEVVRGGINAVPRAQWEAAVALNLSPYQRMRRVILPQALAQMIPPFTNLLIQLLKATPLLWLISAADLMTVIQQLRDRTGESLIAYVTLLVCYFIIAYILTLLMNLLERSAKARLGQYTGTRGLFRTRSAAGAETVPVVPTGGAS</sequence>
<reference evidence="10" key="1">
    <citation type="submission" date="2021-03" db="EMBL/GenBank/DDBJ databases">
        <title>Whole genome sequence of Streptomyces bomunensis MMS17-BM035.</title>
        <authorList>
            <person name="Lee J.H."/>
        </authorList>
    </citation>
    <scope>NUCLEOTIDE SEQUENCE</scope>
    <source>
        <strain evidence="10">MMS17-BM035</strain>
    </source>
</reference>
<dbReference type="GO" id="GO:0043190">
    <property type="term" value="C:ATP-binding cassette (ABC) transporter complex"/>
    <property type="evidence" value="ECO:0007669"/>
    <property type="project" value="InterPro"/>
</dbReference>
<evidence type="ECO:0000259" key="9">
    <source>
        <dbReference type="PROSITE" id="PS50928"/>
    </source>
</evidence>
<dbReference type="InterPro" id="IPR010065">
    <property type="entry name" value="AA_ABC_transptr_permease_3TM"/>
</dbReference>
<dbReference type="Gene3D" id="1.10.3720.10">
    <property type="entry name" value="MetI-like"/>
    <property type="match status" value="1"/>
</dbReference>
<keyword evidence="5" id="KW-0029">Amino-acid transport</keyword>
<dbReference type="PANTHER" id="PTHR30614">
    <property type="entry name" value="MEMBRANE COMPONENT OF AMINO ACID ABC TRANSPORTER"/>
    <property type="match status" value="1"/>
</dbReference>
<comment type="similarity">
    <text evidence="8">Belongs to the binding-protein-dependent transport system permease family.</text>
</comment>
<proteinExistence type="inferred from homology"/>
<evidence type="ECO:0000256" key="7">
    <source>
        <dbReference type="ARBA" id="ARBA00023136"/>
    </source>
</evidence>
<accession>A0A940RY42</accession>
<dbReference type="NCBIfam" id="TIGR03004">
    <property type="entry name" value="ectoine_ehuC"/>
    <property type="match status" value="1"/>
</dbReference>
<organism evidence="10 11">
    <name type="scientific">Streptomyces montanisoli</name>
    <dbReference type="NCBI Taxonomy" id="2798581"/>
    <lineage>
        <taxon>Bacteria</taxon>
        <taxon>Bacillati</taxon>
        <taxon>Actinomycetota</taxon>
        <taxon>Actinomycetes</taxon>
        <taxon>Kitasatosporales</taxon>
        <taxon>Streptomycetaceae</taxon>
        <taxon>Streptomyces</taxon>
    </lineage>
</organism>
<protein>
    <submittedName>
        <fullName evidence="10">Ectoine/hydroxyectoine ABC transporter permease subunit EhuC</fullName>
    </submittedName>
</protein>
<feature type="transmembrane region" description="Helical" evidence="8">
    <location>
        <begin position="25"/>
        <end position="45"/>
    </location>
</feature>
<dbReference type="InterPro" id="IPR043429">
    <property type="entry name" value="ArtM/GltK/GlnP/TcyL/YhdX-like"/>
</dbReference>
<dbReference type="SUPFAM" id="SSF161098">
    <property type="entry name" value="MetI-like"/>
    <property type="match status" value="1"/>
</dbReference>
<evidence type="ECO:0000256" key="4">
    <source>
        <dbReference type="ARBA" id="ARBA00022692"/>
    </source>
</evidence>
<evidence type="ECO:0000313" key="10">
    <source>
        <dbReference type="EMBL" id="MBP0461902.1"/>
    </source>
</evidence>
<comment type="subcellular location">
    <subcellularLocation>
        <location evidence="1 8">Cell membrane</location>
        <topology evidence="1 8">Multi-pass membrane protein</topology>
    </subcellularLocation>
</comment>
<dbReference type="PROSITE" id="PS50928">
    <property type="entry name" value="ABC_TM1"/>
    <property type="match status" value="1"/>
</dbReference>
<evidence type="ECO:0000256" key="2">
    <source>
        <dbReference type="ARBA" id="ARBA00022448"/>
    </source>
</evidence>
<evidence type="ECO:0000256" key="3">
    <source>
        <dbReference type="ARBA" id="ARBA00022475"/>
    </source>
</evidence>
<dbReference type="CDD" id="cd06261">
    <property type="entry name" value="TM_PBP2"/>
    <property type="match status" value="1"/>
</dbReference>
<feature type="transmembrane region" description="Helical" evidence="8">
    <location>
        <begin position="187"/>
        <end position="211"/>
    </location>
</feature>
<keyword evidence="11" id="KW-1185">Reference proteome</keyword>
<dbReference type="PANTHER" id="PTHR30614:SF0">
    <property type="entry name" value="L-CYSTINE TRANSPORT SYSTEM PERMEASE PROTEIN TCYL"/>
    <property type="match status" value="1"/>
</dbReference>
<dbReference type="Pfam" id="PF00528">
    <property type="entry name" value="BPD_transp_1"/>
    <property type="match status" value="1"/>
</dbReference>
<evidence type="ECO:0000313" key="11">
    <source>
        <dbReference type="Proteomes" id="UP000670475"/>
    </source>
</evidence>
<feature type="domain" description="ABC transmembrane type-1" evidence="9">
    <location>
        <begin position="19"/>
        <end position="208"/>
    </location>
</feature>
<name>A0A940RY42_9ACTN</name>
<comment type="caution">
    <text evidence="10">The sequence shown here is derived from an EMBL/GenBank/DDBJ whole genome shotgun (WGS) entry which is preliminary data.</text>
</comment>
<dbReference type="AlphaFoldDB" id="A0A940RY42"/>
<dbReference type="GO" id="GO:0006865">
    <property type="term" value="P:amino acid transport"/>
    <property type="evidence" value="ECO:0007669"/>
    <property type="project" value="UniProtKB-KW"/>
</dbReference>
<evidence type="ECO:0000256" key="5">
    <source>
        <dbReference type="ARBA" id="ARBA00022970"/>
    </source>
</evidence>
<dbReference type="Proteomes" id="UP000670475">
    <property type="component" value="Unassembled WGS sequence"/>
</dbReference>
<evidence type="ECO:0000256" key="8">
    <source>
        <dbReference type="RuleBase" id="RU363032"/>
    </source>
</evidence>
<keyword evidence="7 8" id="KW-0472">Membrane</keyword>
<dbReference type="RefSeq" id="WP_209345592.1">
    <property type="nucleotide sequence ID" value="NZ_JAGIQL010000249.1"/>
</dbReference>
<dbReference type="InterPro" id="IPR035906">
    <property type="entry name" value="MetI-like_sf"/>
</dbReference>
<gene>
    <name evidence="10" type="primary">ehuC</name>
    <name evidence="10" type="ORF">JFN87_31265</name>
</gene>